<reference evidence="6 7" key="1">
    <citation type="journal article" date="2023" name="Int. J. Syst. Evol. Microbiol.">
        <title>Arthrobacter mangrovi sp. nov., an actinobacterium isolated from the rhizosphere of a mangrove.</title>
        <authorList>
            <person name="Hamada M."/>
            <person name="Saitou S."/>
            <person name="Enomoto N."/>
            <person name="Nanri K."/>
            <person name="Hidaka K."/>
            <person name="Miura T."/>
            <person name="Tamura T."/>
        </authorList>
    </citation>
    <scope>NUCLEOTIDE SEQUENCE [LARGE SCALE GENOMIC DNA]</scope>
    <source>
        <strain evidence="6 7">NBRC 112813</strain>
    </source>
</reference>
<dbReference type="SUPFAM" id="SSF46689">
    <property type="entry name" value="Homeodomain-like"/>
    <property type="match status" value="1"/>
</dbReference>
<dbReference type="InterPro" id="IPR050109">
    <property type="entry name" value="HTH-type_TetR-like_transc_reg"/>
</dbReference>
<evidence type="ECO:0000313" key="7">
    <source>
        <dbReference type="Proteomes" id="UP001209654"/>
    </source>
</evidence>
<dbReference type="PROSITE" id="PS50977">
    <property type="entry name" value="HTH_TETR_2"/>
    <property type="match status" value="1"/>
</dbReference>
<dbReference type="PANTHER" id="PTHR30055">
    <property type="entry name" value="HTH-TYPE TRANSCRIPTIONAL REGULATOR RUTR"/>
    <property type="match status" value="1"/>
</dbReference>
<evidence type="ECO:0000256" key="1">
    <source>
        <dbReference type="ARBA" id="ARBA00023015"/>
    </source>
</evidence>
<sequence>MGHMARPPVYDSDLRRRLLETTAELVAADGPARVALRDIAAAAGTSTTAIYSLFGGKPQLLTAVLDDAFRSFGESQRAAAPEGLRGLGLAYRQWALEHRSFYALMFSSPLGSPVPCEATPEVAGSAIEPLYEAVGAALAAAGSNESVPLVAAAIWGQVHGLVSLELAGAGLPGTDWEAAYETALNAISRSYAN</sequence>
<dbReference type="InterPro" id="IPR025996">
    <property type="entry name" value="MT1864/Rv1816-like_C"/>
</dbReference>
<dbReference type="EMBL" id="BRVS01000015">
    <property type="protein sequence ID" value="GLB68348.1"/>
    <property type="molecule type" value="Genomic_DNA"/>
</dbReference>
<dbReference type="Gene3D" id="1.10.357.10">
    <property type="entry name" value="Tetracycline Repressor, domain 2"/>
    <property type="match status" value="1"/>
</dbReference>
<evidence type="ECO:0000256" key="4">
    <source>
        <dbReference type="PROSITE-ProRule" id="PRU00335"/>
    </source>
</evidence>
<evidence type="ECO:0000313" key="6">
    <source>
        <dbReference type="EMBL" id="GLB68348.1"/>
    </source>
</evidence>
<name>A0ABQ5MWM2_9MICC</name>
<dbReference type="Proteomes" id="UP001209654">
    <property type="component" value="Unassembled WGS sequence"/>
</dbReference>
<evidence type="ECO:0000256" key="2">
    <source>
        <dbReference type="ARBA" id="ARBA00023125"/>
    </source>
</evidence>
<dbReference type="SUPFAM" id="SSF48498">
    <property type="entry name" value="Tetracyclin repressor-like, C-terminal domain"/>
    <property type="match status" value="1"/>
</dbReference>
<keyword evidence="1" id="KW-0805">Transcription regulation</keyword>
<protein>
    <submittedName>
        <fullName evidence="6">TetR family transcriptional regulator</fullName>
    </submittedName>
</protein>
<evidence type="ECO:0000259" key="5">
    <source>
        <dbReference type="PROSITE" id="PS50977"/>
    </source>
</evidence>
<comment type="caution">
    <text evidence="6">The sequence shown here is derived from an EMBL/GenBank/DDBJ whole genome shotgun (WGS) entry which is preliminary data.</text>
</comment>
<dbReference type="Pfam" id="PF00440">
    <property type="entry name" value="TetR_N"/>
    <property type="match status" value="1"/>
</dbReference>
<keyword evidence="7" id="KW-1185">Reference proteome</keyword>
<organism evidence="6 7">
    <name type="scientific">Arthrobacter mangrovi</name>
    <dbReference type="NCBI Taxonomy" id="2966350"/>
    <lineage>
        <taxon>Bacteria</taxon>
        <taxon>Bacillati</taxon>
        <taxon>Actinomycetota</taxon>
        <taxon>Actinomycetes</taxon>
        <taxon>Micrococcales</taxon>
        <taxon>Micrococcaceae</taxon>
        <taxon>Arthrobacter</taxon>
    </lineage>
</organism>
<accession>A0ABQ5MWM2</accession>
<gene>
    <name evidence="6" type="ORF">AHIS1636_27900</name>
</gene>
<evidence type="ECO:0000256" key="3">
    <source>
        <dbReference type="ARBA" id="ARBA00023163"/>
    </source>
</evidence>
<keyword evidence="3" id="KW-0804">Transcription</keyword>
<dbReference type="InterPro" id="IPR009057">
    <property type="entry name" value="Homeodomain-like_sf"/>
</dbReference>
<dbReference type="Pfam" id="PF13305">
    <property type="entry name" value="TetR_C_33"/>
    <property type="match status" value="1"/>
</dbReference>
<proteinExistence type="predicted"/>
<dbReference type="PANTHER" id="PTHR30055:SF234">
    <property type="entry name" value="HTH-TYPE TRANSCRIPTIONAL REGULATOR BETI"/>
    <property type="match status" value="1"/>
</dbReference>
<keyword evidence="2 4" id="KW-0238">DNA-binding</keyword>
<feature type="DNA-binding region" description="H-T-H motif" evidence="4">
    <location>
        <begin position="35"/>
        <end position="54"/>
    </location>
</feature>
<dbReference type="InterPro" id="IPR001647">
    <property type="entry name" value="HTH_TetR"/>
</dbReference>
<dbReference type="InterPro" id="IPR036271">
    <property type="entry name" value="Tet_transcr_reg_TetR-rel_C_sf"/>
</dbReference>
<feature type="domain" description="HTH tetR-type" evidence="5">
    <location>
        <begin position="12"/>
        <end position="72"/>
    </location>
</feature>